<sequence length="69" mass="7766">MGGGTFSVLFRINFSLLGHQGGRQVANNENFFENFTQKIFHSSSPLTAFAEKFEVSLNIEDVHITKEDD</sequence>
<accession>A0AAP5JVT0</accession>
<reference evidence="1" key="1">
    <citation type="journal article" date="2023" name="J. Vet. Diagn. Invest.">
        <title>Oxytetracycline-resistant Paenibacillus larvae identified in commercial beekeeping operations in Saskatchewan using pooled honey sampling.</title>
        <authorList>
            <person name="Obshta O."/>
            <person name="Zabrodski M.W."/>
            <person name="Soomro T."/>
            <person name="Wilson G."/>
            <person name="Masood F."/>
            <person name="Thebeau J."/>
            <person name="Silva M.C.B."/>
            <person name="Biganski S."/>
            <person name="Kozii I.V."/>
            <person name="Koziy R.V."/>
            <person name="Raza M.F."/>
            <person name="Jose M.S."/>
            <person name="Simko E."/>
            <person name="Wood S.C."/>
        </authorList>
    </citation>
    <scope>NUCLEOTIDE SEQUENCE</scope>
    <source>
        <strain evidence="1">PL001</strain>
    </source>
</reference>
<comment type="caution">
    <text evidence="1">The sequence shown here is derived from an EMBL/GenBank/DDBJ whole genome shotgun (WGS) entry which is preliminary data.</text>
</comment>
<reference evidence="1" key="2">
    <citation type="submission" date="2023-03" db="EMBL/GenBank/DDBJ databases">
        <authorList>
            <person name="Obshta O."/>
            <person name="Zabrodski M.W."/>
            <person name="Soomro T."/>
            <person name="Wilson G."/>
            <person name="Masood F."/>
            <person name="Thebeau J."/>
            <person name="Bezerra Da Silva M.C."/>
            <person name="Raza F."/>
            <person name="Biganski S."/>
            <person name="Jose M."/>
            <person name="Camilli M."/>
            <person name="Kozii I.V."/>
            <person name="Kozii R.V."/>
            <person name="Simko E."/>
            <person name="Wood S.C."/>
        </authorList>
    </citation>
    <scope>NUCLEOTIDE SEQUENCE</scope>
    <source>
        <strain evidence="1">PL001</strain>
    </source>
</reference>
<gene>
    <name evidence="1" type="ORF">P7H09_15645</name>
</gene>
<proteinExistence type="predicted"/>
<dbReference type="AlphaFoldDB" id="A0AAP5JVT0"/>
<evidence type="ECO:0000313" key="2">
    <source>
        <dbReference type="Proteomes" id="UP001259239"/>
    </source>
</evidence>
<protein>
    <submittedName>
        <fullName evidence="1">Uncharacterized protein</fullName>
    </submittedName>
</protein>
<dbReference type="EMBL" id="JARQGV010000004">
    <property type="protein sequence ID" value="MDT2252647.1"/>
    <property type="molecule type" value="Genomic_DNA"/>
</dbReference>
<organism evidence="1 2">
    <name type="scientific">Paenibacillus larvae</name>
    <dbReference type="NCBI Taxonomy" id="1464"/>
    <lineage>
        <taxon>Bacteria</taxon>
        <taxon>Bacillati</taxon>
        <taxon>Bacillota</taxon>
        <taxon>Bacilli</taxon>
        <taxon>Bacillales</taxon>
        <taxon>Paenibacillaceae</taxon>
        <taxon>Paenibacillus</taxon>
    </lineage>
</organism>
<dbReference type="Proteomes" id="UP001259239">
    <property type="component" value="Unassembled WGS sequence"/>
</dbReference>
<name>A0AAP5JVT0_9BACL</name>
<evidence type="ECO:0000313" key="1">
    <source>
        <dbReference type="EMBL" id="MDT2252647.1"/>
    </source>
</evidence>